<name>A0A9D4KHW5_DREPO</name>
<dbReference type="AlphaFoldDB" id="A0A9D4KHW5"/>
<dbReference type="EMBL" id="JAIWYP010000004">
    <property type="protein sequence ID" value="KAH3839961.1"/>
    <property type="molecule type" value="Genomic_DNA"/>
</dbReference>
<evidence type="ECO:0000313" key="2">
    <source>
        <dbReference type="Proteomes" id="UP000828390"/>
    </source>
</evidence>
<keyword evidence="2" id="KW-1185">Reference proteome</keyword>
<reference evidence="1" key="2">
    <citation type="submission" date="2020-11" db="EMBL/GenBank/DDBJ databases">
        <authorList>
            <person name="McCartney M.A."/>
            <person name="Auch B."/>
            <person name="Kono T."/>
            <person name="Mallez S."/>
            <person name="Becker A."/>
            <person name="Gohl D.M."/>
            <person name="Silverstein K.A.T."/>
            <person name="Koren S."/>
            <person name="Bechman K.B."/>
            <person name="Herman A."/>
            <person name="Abrahante J.E."/>
            <person name="Garbe J."/>
        </authorList>
    </citation>
    <scope>NUCLEOTIDE SEQUENCE</scope>
    <source>
        <strain evidence="1">Duluth1</strain>
        <tissue evidence="1">Whole animal</tissue>
    </source>
</reference>
<proteinExistence type="predicted"/>
<organism evidence="1 2">
    <name type="scientific">Dreissena polymorpha</name>
    <name type="common">Zebra mussel</name>
    <name type="synonym">Mytilus polymorpha</name>
    <dbReference type="NCBI Taxonomy" id="45954"/>
    <lineage>
        <taxon>Eukaryota</taxon>
        <taxon>Metazoa</taxon>
        <taxon>Spiralia</taxon>
        <taxon>Lophotrochozoa</taxon>
        <taxon>Mollusca</taxon>
        <taxon>Bivalvia</taxon>
        <taxon>Autobranchia</taxon>
        <taxon>Heteroconchia</taxon>
        <taxon>Euheterodonta</taxon>
        <taxon>Imparidentia</taxon>
        <taxon>Neoheterodontei</taxon>
        <taxon>Myida</taxon>
        <taxon>Dreissenoidea</taxon>
        <taxon>Dreissenidae</taxon>
        <taxon>Dreissena</taxon>
    </lineage>
</organism>
<accession>A0A9D4KHW5</accession>
<protein>
    <submittedName>
        <fullName evidence="1">Uncharacterized protein</fullName>
    </submittedName>
</protein>
<comment type="caution">
    <text evidence="1">The sequence shown here is derived from an EMBL/GenBank/DDBJ whole genome shotgun (WGS) entry which is preliminary data.</text>
</comment>
<reference evidence="1" key="1">
    <citation type="journal article" date="2019" name="bioRxiv">
        <title>The Genome of the Zebra Mussel, Dreissena polymorpha: A Resource for Invasive Species Research.</title>
        <authorList>
            <person name="McCartney M.A."/>
            <person name="Auch B."/>
            <person name="Kono T."/>
            <person name="Mallez S."/>
            <person name="Zhang Y."/>
            <person name="Obille A."/>
            <person name="Becker A."/>
            <person name="Abrahante J.E."/>
            <person name="Garbe J."/>
            <person name="Badalamenti J.P."/>
            <person name="Herman A."/>
            <person name="Mangelson H."/>
            <person name="Liachko I."/>
            <person name="Sullivan S."/>
            <person name="Sone E.D."/>
            <person name="Koren S."/>
            <person name="Silverstein K.A.T."/>
            <person name="Beckman K.B."/>
            <person name="Gohl D.M."/>
        </authorList>
    </citation>
    <scope>NUCLEOTIDE SEQUENCE</scope>
    <source>
        <strain evidence="1">Duluth1</strain>
        <tissue evidence="1">Whole animal</tissue>
    </source>
</reference>
<gene>
    <name evidence="1" type="ORF">DPMN_113401</name>
</gene>
<evidence type="ECO:0000313" key="1">
    <source>
        <dbReference type="EMBL" id="KAH3839961.1"/>
    </source>
</evidence>
<dbReference type="Proteomes" id="UP000828390">
    <property type="component" value="Unassembled WGS sequence"/>
</dbReference>
<sequence length="115" mass="13157">MPSPVCMSISFTAYHLVLGREVYTPTDLVIPLSSHEAQFVTEYYHIKKQIIVSVDETARKCLSGCHAHMKRDHHVRFCRNTCWKDDLLYVLNMSGKKGKAKKLLPQWIGPGVVEK</sequence>